<feature type="non-terminal residue" evidence="1">
    <location>
        <position position="1"/>
    </location>
</feature>
<dbReference type="EMBL" id="KN833766">
    <property type="protein sequence ID" value="KIK20354.1"/>
    <property type="molecule type" value="Genomic_DNA"/>
</dbReference>
<dbReference type="OrthoDB" id="3247418at2759"/>
<dbReference type="HOGENOM" id="CLU_081367_1_1_1"/>
<keyword evidence="2" id="KW-1185">Reference proteome</keyword>
<gene>
    <name evidence="1" type="ORF">PISMIDRAFT_51162</name>
</gene>
<name>A0A0C9Z277_9AGAM</name>
<dbReference type="AlphaFoldDB" id="A0A0C9Z277"/>
<protein>
    <recommendedName>
        <fullName evidence="3">DUF4218 domain-containing protein</fullName>
    </recommendedName>
</protein>
<evidence type="ECO:0000313" key="1">
    <source>
        <dbReference type="EMBL" id="KIK20354.1"/>
    </source>
</evidence>
<evidence type="ECO:0008006" key="3">
    <source>
        <dbReference type="Google" id="ProtNLM"/>
    </source>
</evidence>
<accession>A0A0C9Z277</accession>
<feature type="non-terminal residue" evidence="1">
    <location>
        <position position="170"/>
    </location>
</feature>
<evidence type="ECO:0000313" key="2">
    <source>
        <dbReference type="Proteomes" id="UP000054018"/>
    </source>
</evidence>
<dbReference type="Proteomes" id="UP000054018">
    <property type="component" value="Unassembled WGS sequence"/>
</dbReference>
<organism evidence="1 2">
    <name type="scientific">Pisolithus microcarpus 441</name>
    <dbReference type="NCBI Taxonomy" id="765257"/>
    <lineage>
        <taxon>Eukaryota</taxon>
        <taxon>Fungi</taxon>
        <taxon>Dikarya</taxon>
        <taxon>Basidiomycota</taxon>
        <taxon>Agaricomycotina</taxon>
        <taxon>Agaricomycetes</taxon>
        <taxon>Agaricomycetidae</taxon>
        <taxon>Boletales</taxon>
        <taxon>Sclerodermatineae</taxon>
        <taxon>Pisolithaceae</taxon>
        <taxon>Pisolithus</taxon>
    </lineage>
</organism>
<reference evidence="2" key="2">
    <citation type="submission" date="2015-01" db="EMBL/GenBank/DDBJ databases">
        <title>Evolutionary Origins and Diversification of the Mycorrhizal Mutualists.</title>
        <authorList>
            <consortium name="DOE Joint Genome Institute"/>
            <consortium name="Mycorrhizal Genomics Consortium"/>
            <person name="Kohler A."/>
            <person name="Kuo A."/>
            <person name="Nagy L.G."/>
            <person name="Floudas D."/>
            <person name="Copeland A."/>
            <person name="Barry K.W."/>
            <person name="Cichocki N."/>
            <person name="Veneault-Fourrey C."/>
            <person name="LaButti K."/>
            <person name="Lindquist E.A."/>
            <person name="Lipzen A."/>
            <person name="Lundell T."/>
            <person name="Morin E."/>
            <person name="Murat C."/>
            <person name="Riley R."/>
            <person name="Ohm R."/>
            <person name="Sun H."/>
            <person name="Tunlid A."/>
            <person name="Henrissat B."/>
            <person name="Grigoriev I.V."/>
            <person name="Hibbett D.S."/>
            <person name="Martin F."/>
        </authorList>
    </citation>
    <scope>NUCLEOTIDE SEQUENCE [LARGE SCALE GENOMIC DNA]</scope>
    <source>
        <strain evidence="2">441</strain>
    </source>
</reference>
<proteinExistence type="predicted"/>
<sequence length="170" mass="19290">VRSVVRDTVTPSWLGSVPINFGDSAAGTIKADEWRTLVTVHLPLALISLWGTTQANPRNNDGPDLRVVLDHTMDLVSTLKTIYPTFSVRPNHHASFHIYDYLMLFGPVHSWWSFPFERLIGMLQRLPKNHKSGELEATMMQSYLKAAKLRGWLSRPQCPPAIRECKILLD</sequence>
<dbReference type="STRING" id="765257.A0A0C9Z277"/>
<reference evidence="1 2" key="1">
    <citation type="submission" date="2014-04" db="EMBL/GenBank/DDBJ databases">
        <authorList>
            <consortium name="DOE Joint Genome Institute"/>
            <person name="Kuo A."/>
            <person name="Kohler A."/>
            <person name="Costa M.D."/>
            <person name="Nagy L.G."/>
            <person name="Floudas D."/>
            <person name="Copeland A."/>
            <person name="Barry K.W."/>
            <person name="Cichocki N."/>
            <person name="Veneault-Fourrey C."/>
            <person name="LaButti K."/>
            <person name="Lindquist E.A."/>
            <person name="Lipzen A."/>
            <person name="Lundell T."/>
            <person name="Morin E."/>
            <person name="Murat C."/>
            <person name="Sun H."/>
            <person name="Tunlid A."/>
            <person name="Henrissat B."/>
            <person name="Grigoriev I.V."/>
            <person name="Hibbett D.S."/>
            <person name="Martin F."/>
            <person name="Nordberg H.P."/>
            <person name="Cantor M.N."/>
            <person name="Hua S.X."/>
        </authorList>
    </citation>
    <scope>NUCLEOTIDE SEQUENCE [LARGE SCALE GENOMIC DNA]</scope>
    <source>
        <strain evidence="1 2">441</strain>
    </source>
</reference>